<reference evidence="2 3" key="1">
    <citation type="journal article" date="2007" name="Science">
        <title>The Chlamydomonas genome reveals the evolution of key animal and plant functions.</title>
        <authorList>
            <person name="Merchant S.S."/>
            <person name="Prochnik S.E."/>
            <person name="Vallon O."/>
            <person name="Harris E.H."/>
            <person name="Karpowicz S.J."/>
            <person name="Witman G.B."/>
            <person name="Terry A."/>
            <person name="Salamov A."/>
            <person name="Fritz-Laylin L.K."/>
            <person name="Marechal-Drouard L."/>
            <person name="Marshall W.F."/>
            <person name="Qu L.H."/>
            <person name="Nelson D.R."/>
            <person name="Sanderfoot A.A."/>
            <person name="Spalding M.H."/>
            <person name="Kapitonov V.V."/>
            <person name="Ren Q."/>
            <person name="Ferris P."/>
            <person name="Lindquist E."/>
            <person name="Shapiro H."/>
            <person name="Lucas S.M."/>
            <person name="Grimwood J."/>
            <person name="Schmutz J."/>
            <person name="Cardol P."/>
            <person name="Cerutti H."/>
            <person name="Chanfreau G."/>
            <person name="Chen C.L."/>
            <person name="Cognat V."/>
            <person name="Croft M.T."/>
            <person name="Dent R."/>
            <person name="Dutcher S."/>
            <person name="Fernandez E."/>
            <person name="Fukuzawa H."/>
            <person name="Gonzalez-Ballester D."/>
            <person name="Gonzalez-Halphen D."/>
            <person name="Hallmann A."/>
            <person name="Hanikenne M."/>
            <person name="Hippler M."/>
            <person name="Inwood W."/>
            <person name="Jabbari K."/>
            <person name="Kalanon M."/>
            <person name="Kuras R."/>
            <person name="Lefebvre P.A."/>
            <person name="Lemaire S.D."/>
            <person name="Lobanov A.V."/>
            <person name="Lohr M."/>
            <person name="Manuell A."/>
            <person name="Meier I."/>
            <person name="Mets L."/>
            <person name="Mittag M."/>
            <person name="Mittelmeier T."/>
            <person name="Moroney J.V."/>
            <person name="Moseley J."/>
            <person name="Napoli C."/>
            <person name="Nedelcu A.M."/>
            <person name="Niyogi K."/>
            <person name="Novoselov S.V."/>
            <person name="Paulsen I.T."/>
            <person name="Pazour G."/>
            <person name="Purton S."/>
            <person name="Ral J.P."/>
            <person name="Riano-Pachon D.M."/>
            <person name="Riekhof W."/>
            <person name="Rymarquis L."/>
            <person name="Schroda M."/>
            <person name="Stern D."/>
            <person name="Umen J."/>
            <person name="Willows R."/>
            <person name="Wilson N."/>
            <person name="Zimmer S.L."/>
            <person name="Allmer J."/>
            <person name="Balk J."/>
            <person name="Bisova K."/>
            <person name="Chen C.J."/>
            <person name="Elias M."/>
            <person name="Gendler K."/>
            <person name="Hauser C."/>
            <person name="Lamb M.R."/>
            <person name="Ledford H."/>
            <person name="Long J.C."/>
            <person name="Minagawa J."/>
            <person name="Page M.D."/>
            <person name="Pan J."/>
            <person name="Pootakham W."/>
            <person name="Roje S."/>
            <person name="Rose A."/>
            <person name="Stahlberg E."/>
            <person name="Terauchi A.M."/>
            <person name="Yang P."/>
            <person name="Ball S."/>
            <person name="Bowler C."/>
            <person name="Dieckmann C.L."/>
            <person name="Gladyshev V.N."/>
            <person name="Green P."/>
            <person name="Jorgensen R."/>
            <person name="Mayfield S."/>
            <person name="Mueller-Roeber B."/>
            <person name="Rajamani S."/>
            <person name="Sayre R.T."/>
            <person name="Brokstein P."/>
            <person name="Dubchak I."/>
            <person name="Goodstein D."/>
            <person name="Hornick L."/>
            <person name="Huang Y.W."/>
            <person name="Jhaveri J."/>
            <person name="Luo Y."/>
            <person name="Martinez D."/>
            <person name="Ngau W.C."/>
            <person name="Otillar B."/>
            <person name="Poliakov A."/>
            <person name="Porter A."/>
            <person name="Szajkowski L."/>
            <person name="Werner G."/>
            <person name="Zhou K."/>
            <person name="Grigoriev I.V."/>
            <person name="Rokhsar D.S."/>
            <person name="Grossman A.R."/>
        </authorList>
    </citation>
    <scope>NUCLEOTIDE SEQUENCE [LARGE SCALE GENOMIC DNA]</scope>
    <source>
        <strain evidence="3">CC-503</strain>
    </source>
</reference>
<feature type="compositionally biased region" description="Gly residues" evidence="1">
    <location>
        <begin position="1"/>
        <end position="16"/>
    </location>
</feature>
<evidence type="ECO:0000313" key="3">
    <source>
        <dbReference type="Proteomes" id="UP000006906"/>
    </source>
</evidence>
<name>A8ID40_CHLRE</name>
<accession>A8ID40</accession>
<organism evidence="2 3">
    <name type="scientific">Chlamydomonas reinhardtii</name>
    <name type="common">Chlamydomonas smithii</name>
    <dbReference type="NCBI Taxonomy" id="3055"/>
    <lineage>
        <taxon>Eukaryota</taxon>
        <taxon>Viridiplantae</taxon>
        <taxon>Chlorophyta</taxon>
        <taxon>core chlorophytes</taxon>
        <taxon>Chlorophyceae</taxon>
        <taxon>CS clade</taxon>
        <taxon>Chlamydomonadales</taxon>
        <taxon>Chlamydomonadaceae</taxon>
        <taxon>Chlamydomonas</taxon>
    </lineage>
</organism>
<dbReference type="Proteomes" id="UP000006906">
    <property type="component" value="Chromosome 10"/>
</dbReference>
<gene>
    <name evidence="2" type="ORF">CHLRE_10g418550v5</name>
</gene>
<dbReference type="GeneID" id="66054936"/>
<dbReference type="InParanoid" id="A8ID40"/>
<keyword evidence="3" id="KW-1185">Reference proteome</keyword>
<feature type="region of interest" description="Disordered" evidence="1">
    <location>
        <begin position="1"/>
        <end position="20"/>
    </location>
</feature>
<evidence type="ECO:0000313" key="2">
    <source>
        <dbReference type="EMBL" id="PNW77008.1"/>
    </source>
</evidence>
<dbReference type="Gramene" id="PNW77008">
    <property type="protein sequence ID" value="PNW77008"/>
    <property type="gene ID" value="CHLRE_10g418550v5"/>
</dbReference>
<proteinExistence type="predicted"/>
<protein>
    <submittedName>
        <fullName evidence="2">Uncharacterized protein</fullName>
    </submittedName>
</protein>
<dbReference type="HOGENOM" id="CLU_2545852_0_0_1"/>
<evidence type="ECO:0000256" key="1">
    <source>
        <dbReference type="SAM" id="MobiDB-lite"/>
    </source>
</evidence>
<sequence length="83" mass="9046">MPQWRPGGGGGQGLAGRKGLRQTNPRFFTGRFFHCGQWSHIARAVEVRDGGKVDARCGACKNKSSISIKKWGLVEVVDLCDSD</sequence>
<dbReference type="PaxDb" id="3055-EDP06411"/>
<dbReference type="EMBL" id="CM008971">
    <property type="protein sequence ID" value="PNW77008.1"/>
    <property type="molecule type" value="Genomic_DNA"/>
</dbReference>
<dbReference type="AlphaFoldDB" id="A8ID40"/>
<dbReference type="RefSeq" id="XP_042919818.1">
    <property type="nucleotide sequence ID" value="XM_043066421.1"/>
</dbReference>
<dbReference type="KEGG" id="cre:CHLRE_10g418550v5"/>